<keyword evidence="1" id="KW-1133">Transmembrane helix</keyword>
<name>A0A4Y8IBE9_9BACI</name>
<keyword evidence="3" id="KW-1185">Reference proteome</keyword>
<evidence type="ECO:0000313" key="3">
    <source>
        <dbReference type="Proteomes" id="UP000297975"/>
    </source>
</evidence>
<feature type="transmembrane region" description="Helical" evidence="1">
    <location>
        <begin position="61"/>
        <end position="81"/>
    </location>
</feature>
<proteinExistence type="predicted"/>
<keyword evidence="1" id="KW-0812">Transmembrane</keyword>
<sequence length="108" mass="12857">MNYKRAFRLLLLSVFVVYIFCNVSGTAINDIPIDTPNSITEINESNYSFYGFDDHKKLNKFFFLFVPLLIIPILLNIRFDLIPDWYYRLRLLILTPVYYGSNYVKHSF</sequence>
<evidence type="ECO:0000313" key="2">
    <source>
        <dbReference type="EMBL" id="TFB13286.1"/>
    </source>
</evidence>
<evidence type="ECO:0000256" key="1">
    <source>
        <dbReference type="SAM" id="Phobius"/>
    </source>
</evidence>
<reference evidence="2 3" key="1">
    <citation type="submission" date="2019-03" db="EMBL/GenBank/DDBJ databases">
        <authorList>
            <person name="He R.-H."/>
        </authorList>
    </citation>
    <scope>NUCLEOTIDE SEQUENCE [LARGE SCALE GENOMIC DNA]</scope>
    <source>
        <strain evidence="3">SH 714</strain>
    </source>
</reference>
<gene>
    <name evidence="2" type="ORF">E3U55_16270</name>
</gene>
<comment type="caution">
    <text evidence="2">The sequence shown here is derived from an EMBL/GenBank/DDBJ whole genome shotgun (WGS) entry which is preliminary data.</text>
</comment>
<dbReference type="AlphaFoldDB" id="A0A4Y8IBE9"/>
<dbReference type="Proteomes" id="UP000297975">
    <property type="component" value="Unassembled WGS sequence"/>
</dbReference>
<accession>A0A4Y8IBE9</accession>
<dbReference type="EMBL" id="SOPW01000027">
    <property type="protein sequence ID" value="TFB13286.1"/>
    <property type="molecule type" value="Genomic_DNA"/>
</dbReference>
<dbReference type="RefSeq" id="WP_134341540.1">
    <property type="nucleotide sequence ID" value="NZ_SOPW01000027.1"/>
</dbReference>
<protein>
    <submittedName>
        <fullName evidence="2">Uncharacterized protein</fullName>
    </submittedName>
</protein>
<dbReference type="OrthoDB" id="9947780at2"/>
<keyword evidence="1" id="KW-0472">Membrane</keyword>
<organism evidence="2 3">
    <name type="scientific">Filobacillus milosensis</name>
    <dbReference type="NCBI Taxonomy" id="94137"/>
    <lineage>
        <taxon>Bacteria</taxon>
        <taxon>Bacillati</taxon>
        <taxon>Bacillota</taxon>
        <taxon>Bacilli</taxon>
        <taxon>Bacillales</taxon>
        <taxon>Bacillaceae</taxon>
        <taxon>Filobacillus</taxon>
    </lineage>
</organism>